<evidence type="ECO:0000313" key="2">
    <source>
        <dbReference type="Proteomes" id="UP000000598"/>
    </source>
</evidence>
<dbReference type="PaxDb" id="284590-Q6CPI7"/>
<reference evidence="1 2" key="1">
    <citation type="journal article" date="2004" name="Nature">
        <title>Genome evolution in yeasts.</title>
        <authorList>
            <consortium name="Genolevures"/>
            <person name="Dujon B."/>
            <person name="Sherman D."/>
            <person name="Fischer G."/>
            <person name="Durrens P."/>
            <person name="Casaregola S."/>
            <person name="Lafontaine I."/>
            <person name="de Montigny J."/>
            <person name="Marck C."/>
            <person name="Neuveglise C."/>
            <person name="Talla E."/>
            <person name="Goffard N."/>
            <person name="Frangeul L."/>
            <person name="Aigle M."/>
            <person name="Anthouard V."/>
            <person name="Babour A."/>
            <person name="Barbe V."/>
            <person name="Barnay S."/>
            <person name="Blanchin S."/>
            <person name="Beckerich J.M."/>
            <person name="Beyne E."/>
            <person name="Bleykasten C."/>
            <person name="Boisrame A."/>
            <person name="Boyer J."/>
            <person name="Cattolico L."/>
            <person name="Confanioleri F."/>
            <person name="de Daruvar A."/>
            <person name="Despons L."/>
            <person name="Fabre E."/>
            <person name="Fairhead C."/>
            <person name="Ferry-Dumazet H."/>
            <person name="Groppi A."/>
            <person name="Hantraye F."/>
            <person name="Hennequin C."/>
            <person name="Jauniaux N."/>
            <person name="Joyet P."/>
            <person name="Kachouri R."/>
            <person name="Kerrest A."/>
            <person name="Koszul R."/>
            <person name="Lemaire M."/>
            <person name="Lesur I."/>
            <person name="Ma L."/>
            <person name="Muller H."/>
            <person name="Nicaud J.M."/>
            <person name="Nikolski M."/>
            <person name="Oztas S."/>
            <person name="Ozier-Kalogeropoulos O."/>
            <person name="Pellenz S."/>
            <person name="Potier S."/>
            <person name="Richard G.F."/>
            <person name="Straub M.L."/>
            <person name="Suleau A."/>
            <person name="Swennene D."/>
            <person name="Tekaia F."/>
            <person name="Wesolowski-Louvel M."/>
            <person name="Westhof E."/>
            <person name="Wirth B."/>
            <person name="Zeniou-Meyer M."/>
            <person name="Zivanovic I."/>
            <person name="Bolotin-Fukuhara M."/>
            <person name="Thierry A."/>
            <person name="Bouchier C."/>
            <person name="Caudron B."/>
            <person name="Scarpelli C."/>
            <person name="Gaillardin C."/>
            <person name="Weissenbach J."/>
            <person name="Wincker P."/>
            <person name="Souciet J.L."/>
        </authorList>
    </citation>
    <scope>NUCLEOTIDE SEQUENCE [LARGE SCALE GENOMIC DNA]</scope>
    <source>
        <strain evidence="2">ATCC 8585 / CBS 2359 / DSM 70799 / NBRC 1267 / NRRL Y-1140 / WM37</strain>
    </source>
</reference>
<accession>Q6CPI7</accession>
<keyword evidence="2" id="KW-1185">Reference proteome</keyword>
<evidence type="ECO:0000313" key="1">
    <source>
        <dbReference type="EMBL" id="CAG99239.1"/>
    </source>
</evidence>
<dbReference type="Proteomes" id="UP000000598">
    <property type="component" value="Chromosome E"/>
</dbReference>
<organism evidence="1 2">
    <name type="scientific">Kluyveromyces lactis (strain ATCC 8585 / CBS 2359 / DSM 70799 / NBRC 1267 / NRRL Y-1140 / WM37)</name>
    <name type="common">Yeast</name>
    <name type="synonym">Candida sphaerica</name>
    <dbReference type="NCBI Taxonomy" id="284590"/>
    <lineage>
        <taxon>Eukaryota</taxon>
        <taxon>Fungi</taxon>
        <taxon>Dikarya</taxon>
        <taxon>Ascomycota</taxon>
        <taxon>Saccharomycotina</taxon>
        <taxon>Saccharomycetes</taxon>
        <taxon>Saccharomycetales</taxon>
        <taxon>Saccharomycetaceae</taxon>
        <taxon>Kluyveromyces</taxon>
    </lineage>
</organism>
<gene>
    <name evidence="1" type="ORF">KLLA0_E04577g</name>
</gene>
<sequence length="128" mass="14459">MGDFYVRQQRASAPLIKDPLLLQVTDNESQLASMLAHEISHVTKRNAPLTWVGTRLHFAGYNQPDCRHSSAQRYRRRYPANGSSVLARSKNRRPIASACRCWSAPGLIHRDARLPARAFRSIALHLQG</sequence>
<name>Q6CPI7_KLULA</name>
<dbReference type="GeneID" id="2894076"/>
<proteinExistence type="predicted"/>
<dbReference type="HOGENOM" id="CLU_1959901_0_0_1"/>
<protein>
    <submittedName>
        <fullName evidence="1">KLLA0E04577p</fullName>
    </submittedName>
</protein>
<dbReference type="EMBL" id="CR382125">
    <property type="protein sequence ID" value="CAG99239.1"/>
    <property type="molecule type" value="Genomic_DNA"/>
</dbReference>
<dbReference type="InParanoid" id="Q6CPI7"/>
<dbReference type="AlphaFoldDB" id="Q6CPI7"/>
<dbReference type="KEGG" id="kla:KLLA0_E04577g"/>
<dbReference type="RefSeq" id="XP_454152.1">
    <property type="nucleotide sequence ID" value="XM_454152.1"/>
</dbReference>